<feature type="compositionally biased region" description="Low complexity" evidence="3">
    <location>
        <begin position="44"/>
        <end position="56"/>
    </location>
</feature>
<dbReference type="EMBL" id="CM007389">
    <property type="protein sequence ID" value="ONK58026.1"/>
    <property type="molecule type" value="Genomic_DNA"/>
</dbReference>
<organism evidence="5 6">
    <name type="scientific">Asparagus officinalis</name>
    <name type="common">Garden asparagus</name>
    <dbReference type="NCBI Taxonomy" id="4686"/>
    <lineage>
        <taxon>Eukaryota</taxon>
        <taxon>Viridiplantae</taxon>
        <taxon>Streptophyta</taxon>
        <taxon>Embryophyta</taxon>
        <taxon>Tracheophyta</taxon>
        <taxon>Spermatophyta</taxon>
        <taxon>Magnoliopsida</taxon>
        <taxon>Liliopsida</taxon>
        <taxon>Asparagales</taxon>
        <taxon>Asparagaceae</taxon>
        <taxon>Asparagoideae</taxon>
        <taxon>Asparagus</taxon>
    </lineage>
</organism>
<dbReference type="PANTHER" id="PTHR22881:SF27">
    <property type="entry name" value="BROMODOMAIN CONTAINING 7_9"/>
    <property type="match status" value="1"/>
</dbReference>
<keyword evidence="6" id="KW-1185">Reference proteome</keyword>
<dbReference type="AlphaFoldDB" id="A0A5P1EAQ9"/>
<feature type="compositionally biased region" description="Basic and acidic residues" evidence="3">
    <location>
        <begin position="272"/>
        <end position="289"/>
    </location>
</feature>
<feature type="region of interest" description="Disordered" evidence="3">
    <location>
        <begin position="303"/>
        <end position="342"/>
    </location>
</feature>
<evidence type="ECO:0000256" key="3">
    <source>
        <dbReference type="SAM" id="MobiDB-lite"/>
    </source>
</evidence>
<protein>
    <recommendedName>
        <fullName evidence="4">Bromo domain-containing protein</fullName>
    </recommendedName>
</protein>
<dbReference type="PANTHER" id="PTHR22881">
    <property type="entry name" value="BROMODOMAIN CONTAINING PROTEIN"/>
    <property type="match status" value="1"/>
</dbReference>
<dbReference type="Pfam" id="PF00439">
    <property type="entry name" value="Bromodomain"/>
    <property type="match status" value="1"/>
</dbReference>
<dbReference type="Gramene" id="ONK58026">
    <property type="protein sequence ID" value="ONK58026"/>
    <property type="gene ID" value="A4U43_C09F7140"/>
</dbReference>
<dbReference type="OrthoDB" id="21449at2759"/>
<dbReference type="SUPFAM" id="SSF47370">
    <property type="entry name" value="Bromodomain"/>
    <property type="match status" value="1"/>
</dbReference>
<proteinExistence type="predicted"/>
<dbReference type="InterPro" id="IPR051831">
    <property type="entry name" value="Bromodomain_contain_prot"/>
</dbReference>
<feature type="region of interest" description="Disordered" evidence="3">
    <location>
        <begin position="1"/>
        <end position="152"/>
    </location>
</feature>
<dbReference type="InterPro" id="IPR036427">
    <property type="entry name" value="Bromodomain-like_sf"/>
</dbReference>
<name>A0A5P1EAQ9_ASPOF</name>
<feature type="domain" description="Bromo" evidence="4">
    <location>
        <begin position="165"/>
        <end position="235"/>
    </location>
</feature>
<feature type="region of interest" description="Disordered" evidence="3">
    <location>
        <begin position="437"/>
        <end position="500"/>
    </location>
</feature>
<feature type="region of interest" description="Disordered" evidence="3">
    <location>
        <begin position="538"/>
        <end position="607"/>
    </location>
</feature>
<feature type="region of interest" description="Disordered" evidence="3">
    <location>
        <begin position="252"/>
        <end position="291"/>
    </location>
</feature>
<accession>A0A5P1EAQ9</accession>
<dbReference type="CDD" id="cd04369">
    <property type="entry name" value="Bromodomain"/>
    <property type="match status" value="1"/>
</dbReference>
<sequence length="607" mass="67159">MGNKRQPVEKKRKKKGRPSLLDLQKRNLRLQKQQEEHQNPIARNPNSNSSPNSNPNLKFATRRSTRRNPNPNHNPSDDDDDGDERKQKKLKLVVRIPNGSDLVESGSDSEGSRKRRKIEAVEQTARQISNLKATDETPPGDASDSGPTTPLPDKKLLVFILDRLQKKDTYGVFSEPVDPEELPDYHDIIENPMDFGTVRKKLESGAYENLEQFESDVFLISSNAMRYNSSDTIYFRQARSIQELAKKDFENLRQESDDNEEEPKAVRRGRPPIKDVMKRIGRPPADRSGTDFSCEATLANARENIHKSNSVRDASGKGSSPFDKSSMGNVQQRSERNGEYSGSLLKGIPVRDWKKFSVIDENRRNTYTQPVQSTSVQEPSFLTAFEGGRKLLMPVGVYMEEAYARSLARFAANLGPIGWQIASKRIERVLPPGTKFGPGWIGENDTAKKFQPPVLSSSSQAKPINKSGSGSNVSASAAPSTSSRPVDSVQYGGEFQPRSPLQTCENLATKCNTSNGFNPGYGLNLPSKAVKINNFVTAGNSNATDPNPSSEGLWRGLTHNSKPSSVPPDLNSDFHSPGSPVSGGLVDSKNQQQQQRKPPQPHLALQL</sequence>
<evidence type="ECO:0000256" key="2">
    <source>
        <dbReference type="PROSITE-ProRule" id="PRU00035"/>
    </source>
</evidence>
<evidence type="ECO:0000256" key="1">
    <source>
        <dbReference type="ARBA" id="ARBA00023117"/>
    </source>
</evidence>
<dbReference type="PROSITE" id="PS50014">
    <property type="entry name" value="BROMODOMAIN_2"/>
    <property type="match status" value="1"/>
</dbReference>
<evidence type="ECO:0000259" key="4">
    <source>
        <dbReference type="PROSITE" id="PS50014"/>
    </source>
</evidence>
<dbReference type="InterPro" id="IPR001487">
    <property type="entry name" value="Bromodomain"/>
</dbReference>
<reference evidence="6" key="1">
    <citation type="journal article" date="2017" name="Nat. Commun.">
        <title>The asparagus genome sheds light on the origin and evolution of a young Y chromosome.</title>
        <authorList>
            <person name="Harkess A."/>
            <person name="Zhou J."/>
            <person name="Xu C."/>
            <person name="Bowers J.E."/>
            <person name="Van der Hulst R."/>
            <person name="Ayyampalayam S."/>
            <person name="Mercati F."/>
            <person name="Riccardi P."/>
            <person name="McKain M.R."/>
            <person name="Kakrana A."/>
            <person name="Tang H."/>
            <person name="Ray J."/>
            <person name="Groenendijk J."/>
            <person name="Arikit S."/>
            <person name="Mathioni S.M."/>
            <person name="Nakano M."/>
            <person name="Shan H."/>
            <person name="Telgmann-Rauber A."/>
            <person name="Kanno A."/>
            <person name="Yue Z."/>
            <person name="Chen H."/>
            <person name="Li W."/>
            <person name="Chen Y."/>
            <person name="Xu X."/>
            <person name="Zhang Y."/>
            <person name="Luo S."/>
            <person name="Chen H."/>
            <person name="Gao J."/>
            <person name="Mao Z."/>
            <person name="Pires J.C."/>
            <person name="Luo M."/>
            <person name="Kudrna D."/>
            <person name="Wing R.A."/>
            <person name="Meyers B.C."/>
            <person name="Yi K."/>
            <person name="Kong H."/>
            <person name="Lavrijsen P."/>
            <person name="Sunseri F."/>
            <person name="Falavigna A."/>
            <person name="Ye Y."/>
            <person name="Leebens-Mack J.H."/>
            <person name="Chen G."/>
        </authorList>
    </citation>
    <scope>NUCLEOTIDE SEQUENCE [LARGE SCALE GENOMIC DNA]</scope>
    <source>
        <strain evidence="6">cv. DH0086</strain>
    </source>
</reference>
<dbReference type="InterPro" id="IPR018359">
    <property type="entry name" value="Bromodomain_CS"/>
</dbReference>
<evidence type="ECO:0000313" key="5">
    <source>
        <dbReference type="EMBL" id="ONK58026.1"/>
    </source>
</evidence>
<feature type="compositionally biased region" description="Polar residues" evidence="3">
    <location>
        <begin position="538"/>
        <end position="550"/>
    </location>
</feature>
<dbReference type="SMART" id="SM00297">
    <property type="entry name" value="BROMO"/>
    <property type="match status" value="1"/>
</dbReference>
<evidence type="ECO:0000313" key="6">
    <source>
        <dbReference type="Proteomes" id="UP000243459"/>
    </source>
</evidence>
<feature type="compositionally biased region" description="Low complexity" evidence="3">
    <location>
        <begin position="467"/>
        <end position="483"/>
    </location>
</feature>
<dbReference type="PRINTS" id="PR00503">
    <property type="entry name" value="BROMODOMAIN"/>
</dbReference>
<dbReference type="Gene3D" id="1.20.920.10">
    <property type="entry name" value="Bromodomain-like"/>
    <property type="match status" value="1"/>
</dbReference>
<dbReference type="Proteomes" id="UP000243459">
    <property type="component" value="Chromosome 9"/>
</dbReference>
<gene>
    <name evidence="5" type="ORF">A4U43_C09F7140</name>
</gene>
<dbReference type="PROSITE" id="PS00633">
    <property type="entry name" value="BROMODOMAIN_1"/>
    <property type="match status" value="1"/>
</dbReference>
<dbReference type="OMA" id="SYKFRQA"/>
<keyword evidence="1 2" id="KW-0103">Bromodomain</keyword>
<feature type="compositionally biased region" description="Polar residues" evidence="3">
    <location>
        <begin position="322"/>
        <end position="332"/>
    </location>
</feature>